<dbReference type="RefSeq" id="WP_006357479.1">
    <property type="nucleotide sequence ID" value="NZ_BACI01000026.1"/>
</dbReference>
<comment type="similarity">
    <text evidence="1">Belongs to the ATP-dependent AMP-binding enzyme family.</text>
</comment>
<dbReference type="Gene3D" id="3.30.300.30">
    <property type="match status" value="1"/>
</dbReference>
<organism evidence="5 6">
    <name type="scientific">Gordonia alkanivorans NBRC 16433</name>
    <dbReference type="NCBI Taxonomy" id="1027371"/>
    <lineage>
        <taxon>Bacteria</taxon>
        <taxon>Bacillati</taxon>
        <taxon>Actinomycetota</taxon>
        <taxon>Actinomycetes</taxon>
        <taxon>Mycobacteriales</taxon>
        <taxon>Gordoniaceae</taxon>
        <taxon>Gordonia</taxon>
    </lineage>
</organism>
<sequence length="509" mass="54912">MTTSGKSGIAFAPADRGAVCAIDGDRELTWSELDDLTNRFSSSLERLGVRAGDAVAIRLHTRLEWLVVSLGIAKTGAVAVAVNYELSPPEATYILKDCGVRAAIVDDGDPSPLVTAWEGLNLAAIVSLDKPWEGTHYYQDLLDQGSPETRSATDFAPIIIYSSGTTGSPKGTPLGGFQNTPDPTTLAEYGLSVHFDGAAAGPDCCLLMNLPMHRGAGPSYTRSSLVSGGKVVFQRRFDPNEVLRLIDLHKVTHWIAVPTMLQRVLYIPKEVRATFDTSSMKFIMGGAAPFSQQLKEQVINQFGDVLHEIYGCTEAGMMTGATPADLRERPTSSGRPFRHVDLMIVDAEGTELPRGTTGEIVARTPTVISGYIGRAPLGPGSLLPGGYYRTGDVGHLDEDGYLYIYDRITDMMIAGGVTFSPAEIEAVLDSHPDVALSAVVGVPHVELGEQPVAFIQRRSGSSVTAEDLLSFCDGQLAKYKWPRAFHFTDRIPVSAMGKLLKRAIREEIQ</sequence>
<dbReference type="PROSITE" id="PS00455">
    <property type="entry name" value="AMP_BINDING"/>
    <property type="match status" value="1"/>
</dbReference>
<dbReference type="GO" id="GO:0006631">
    <property type="term" value="P:fatty acid metabolic process"/>
    <property type="evidence" value="ECO:0007669"/>
    <property type="project" value="TreeGrafter"/>
</dbReference>
<dbReference type="EMBL" id="BACI01000026">
    <property type="protein sequence ID" value="GAA11311.1"/>
    <property type="molecule type" value="Genomic_DNA"/>
</dbReference>
<dbReference type="InterPro" id="IPR025110">
    <property type="entry name" value="AMP-bd_C"/>
</dbReference>
<dbReference type="InterPro" id="IPR045851">
    <property type="entry name" value="AMP-bd_C_sf"/>
</dbReference>
<feature type="domain" description="AMP-dependent synthetase/ligase" evidence="3">
    <location>
        <begin position="15"/>
        <end position="371"/>
    </location>
</feature>
<evidence type="ECO:0000313" key="5">
    <source>
        <dbReference type="EMBL" id="GAA11311.1"/>
    </source>
</evidence>
<evidence type="ECO:0000313" key="6">
    <source>
        <dbReference type="Proteomes" id="UP000003558"/>
    </source>
</evidence>
<evidence type="ECO:0000259" key="4">
    <source>
        <dbReference type="Pfam" id="PF13193"/>
    </source>
</evidence>
<evidence type="ECO:0000259" key="3">
    <source>
        <dbReference type="Pfam" id="PF00501"/>
    </source>
</evidence>
<proteinExistence type="inferred from homology"/>
<dbReference type="AlphaFoldDB" id="F9VRS2"/>
<dbReference type="SUPFAM" id="SSF56801">
    <property type="entry name" value="Acetyl-CoA synthetase-like"/>
    <property type="match status" value="1"/>
</dbReference>
<dbReference type="Pfam" id="PF00501">
    <property type="entry name" value="AMP-binding"/>
    <property type="match status" value="1"/>
</dbReference>
<dbReference type="PANTHER" id="PTHR43201">
    <property type="entry name" value="ACYL-COA SYNTHETASE"/>
    <property type="match status" value="1"/>
</dbReference>
<comment type="caution">
    <text evidence="5">The sequence shown here is derived from an EMBL/GenBank/DDBJ whole genome shotgun (WGS) entry which is preliminary data.</text>
</comment>
<dbReference type="InterPro" id="IPR000873">
    <property type="entry name" value="AMP-dep_synth/lig_dom"/>
</dbReference>
<dbReference type="Proteomes" id="UP000003558">
    <property type="component" value="Unassembled WGS sequence"/>
</dbReference>
<protein>
    <submittedName>
        <fullName evidence="5">Putative fatty-acid--CoA ligase</fullName>
    </submittedName>
</protein>
<evidence type="ECO:0000256" key="2">
    <source>
        <dbReference type="ARBA" id="ARBA00022598"/>
    </source>
</evidence>
<keyword evidence="2 5" id="KW-0436">Ligase</keyword>
<evidence type="ECO:0000256" key="1">
    <source>
        <dbReference type="ARBA" id="ARBA00006432"/>
    </source>
</evidence>
<feature type="domain" description="AMP-binding enzyme C-terminal" evidence="4">
    <location>
        <begin position="423"/>
        <end position="498"/>
    </location>
</feature>
<dbReference type="Pfam" id="PF13193">
    <property type="entry name" value="AMP-binding_C"/>
    <property type="match status" value="1"/>
</dbReference>
<reference evidence="5 6" key="1">
    <citation type="submission" date="2011-05" db="EMBL/GenBank/DDBJ databases">
        <title>Whole genome shotgun sequence of Gordonia alkanivorans NBRC 16433.</title>
        <authorList>
            <person name="Hosoyama A."/>
            <person name="Nakamura S."/>
            <person name="Takarada H."/>
            <person name="Tsuchikane K."/>
            <person name="Yamazaki S."/>
            <person name="Fujita N."/>
        </authorList>
    </citation>
    <scope>NUCLEOTIDE SEQUENCE [LARGE SCALE GENOMIC DNA]</scope>
    <source>
        <strain evidence="5 6">NBRC 16433</strain>
    </source>
</reference>
<accession>F9VRS2</accession>
<dbReference type="InterPro" id="IPR042099">
    <property type="entry name" value="ANL_N_sf"/>
</dbReference>
<dbReference type="Gene3D" id="3.40.50.12780">
    <property type="entry name" value="N-terminal domain of ligase-like"/>
    <property type="match status" value="1"/>
</dbReference>
<dbReference type="STRING" id="1027371.GOALK_026_01180"/>
<dbReference type="InterPro" id="IPR020845">
    <property type="entry name" value="AMP-binding_CS"/>
</dbReference>
<gene>
    <name evidence="5" type="ORF">GOALK_026_01180</name>
</gene>
<name>F9VRS2_9ACTN</name>
<dbReference type="eggNOG" id="COG0318">
    <property type="taxonomic scope" value="Bacteria"/>
</dbReference>
<dbReference type="GO" id="GO:0031956">
    <property type="term" value="F:medium-chain fatty acid-CoA ligase activity"/>
    <property type="evidence" value="ECO:0007669"/>
    <property type="project" value="TreeGrafter"/>
</dbReference>
<dbReference type="PANTHER" id="PTHR43201:SF5">
    <property type="entry name" value="MEDIUM-CHAIN ACYL-COA LIGASE ACSF2, MITOCHONDRIAL"/>
    <property type="match status" value="1"/>
</dbReference>